<reference evidence="2 5" key="2">
    <citation type="submission" date="2020-08" db="EMBL/GenBank/DDBJ databases">
        <title>Sequencing the genomes of 1000 actinobacteria strains.</title>
        <authorList>
            <person name="Klenk H.-P."/>
        </authorList>
    </citation>
    <scope>NUCLEOTIDE SEQUENCE [LARGE SCALE GENOMIC DNA]</scope>
    <source>
        <strain evidence="2 5">DSM 15626</strain>
    </source>
</reference>
<dbReference type="EMBL" id="JACHKF010000001">
    <property type="protein sequence ID" value="MBB6570164.1"/>
    <property type="molecule type" value="Genomic_DNA"/>
</dbReference>
<accession>A0A7Y4P3B7</accession>
<dbReference type="AlphaFoldDB" id="A0A7Y4P3B7"/>
<keyword evidence="4" id="KW-1185">Reference proteome</keyword>
<keyword evidence="1" id="KW-0472">Membrane</keyword>
<dbReference type="Proteomes" id="UP000553957">
    <property type="component" value="Unassembled WGS sequence"/>
</dbReference>
<keyword evidence="1" id="KW-0812">Transmembrane</keyword>
<evidence type="ECO:0000313" key="4">
    <source>
        <dbReference type="Proteomes" id="UP000534306"/>
    </source>
</evidence>
<sequence>MNLTTPPPVEQLDPEYAADLKQELVRKARRQEQPRSHRRVLFTWVPIVAAVTAVAISTASVVGLSQSRGGPAGPAGIVQLPADQSPQQTLENGLAFPPEIDTAARECLTPKKNAYGYPNHLGNPEAAKTIRSARWIKIPGDLPRLHLTLVTRPANVWYQCLDGEFLRDGVVLEDRTWYNEPVRGTWAWSTVDGEARASYSFRTDPAVTRVELRIRGTEGASPWFWVNVEDSSGYVAAALPGAEAQHGRSEVDVRALDENGKQVWAKTFG</sequence>
<evidence type="ECO:0000313" key="2">
    <source>
        <dbReference type="EMBL" id="MBB6570164.1"/>
    </source>
</evidence>
<protein>
    <submittedName>
        <fullName evidence="3">Uncharacterized protein</fullName>
    </submittedName>
</protein>
<gene>
    <name evidence="2" type="ORF">HNR71_005801</name>
    <name evidence="3" type="ORF">HPO96_36255</name>
</gene>
<comment type="caution">
    <text evidence="3">The sequence shown here is derived from an EMBL/GenBank/DDBJ whole genome shotgun (WGS) entry which is preliminary data.</text>
</comment>
<organism evidence="3 4">
    <name type="scientific">Kribbella sandramycini</name>
    <dbReference type="NCBI Taxonomy" id="60450"/>
    <lineage>
        <taxon>Bacteria</taxon>
        <taxon>Bacillati</taxon>
        <taxon>Actinomycetota</taxon>
        <taxon>Actinomycetes</taxon>
        <taxon>Propionibacteriales</taxon>
        <taxon>Kribbellaceae</taxon>
        <taxon>Kribbella</taxon>
    </lineage>
</organism>
<evidence type="ECO:0000256" key="1">
    <source>
        <dbReference type="SAM" id="Phobius"/>
    </source>
</evidence>
<evidence type="ECO:0000313" key="3">
    <source>
        <dbReference type="EMBL" id="NOL45711.1"/>
    </source>
</evidence>
<reference evidence="3 4" key="1">
    <citation type="submission" date="2020-05" db="EMBL/GenBank/DDBJ databases">
        <title>Genome sequence of Kribbella sandramycini ATCC 39419.</title>
        <authorList>
            <person name="Maclea K.S."/>
            <person name="Fair J.L."/>
        </authorList>
    </citation>
    <scope>NUCLEOTIDE SEQUENCE [LARGE SCALE GENOMIC DNA]</scope>
    <source>
        <strain evidence="3 4">ATCC 39419</strain>
    </source>
</reference>
<dbReference type="EMBL" id="JABJRC010000015">
    <property type="protein sequence ID" value="NOL45711.1"/>
    <property type="molecule type" value="Genomic_DNA"/>
</dbReference>
<feature type="transmembrane region" description="Helical" evidence="1">
    <location>
        <begin position="40"/>
        <end position="64"/>
    </location>
</feature>
<dbReference type="RefSeq" id="WP_171679004.1">
    <property type="nucleotide sequence ID" value="NZ_BAAAGT010000021.1"/>
</dbReference>
<evidence type="ECO:0000313" key="5">
    <source>
        <dbReference type="Proteomes" id="UP000553957"/>
    </source>
</evidence>
<proteinExistence type="predicted"/>
<dbReference type="Proteomes" id="UP000534306">
    <property type="component" value="Unassembled WGS sequence"/>
</dbReference>
<name>A0A7Y4P3B7_9ACTN</name>
<keyword evidence="1" id="KW-1133">Transmembrane helix</keyword>